<evidence type="ECO:0000256" key="8">
    <source>
        <dbReference type="ARBA" id="ARBA00022840"/>
    </source>
</evidence>
<feature type="compositionally biased region" description="Basic and acidic residues" evidence="13">
    <location>
        <begin position="297"/>
        <end position="307"/>
    </location>
</feature>
<dbReference type="InterPro" id="IPR027417">
    <property type="entry name" value="P-loop_NTPase"/>
</dbReference>
<evidence type="ECO:0000256" key="1">
    <source>
        <dbReference type="ARBA" id="ARBA00001966"/>
    </source>
</evidence>
<keyword evidence="9 12" id="KW-0408">Iron</keyword>
<reference evidence="15 16" key="1">
    <citation type="submission" date="2020-01" db="EMBL/GenBank/DDBJ databases">
        <title>Genomic analysis of Aminipila sp. CBA3637.</title>
        <authorList>
            <person name="Kim Y.B."/>
            <person name="Roh S.W."/>
        </authorList>
    </citation>
    <scope>NUCLEOTIDE SEQUENCE [LARGE SCALE GENOMIC DNA]</scope>
    <source>
        <strain evidence="15 16">CBA3637</strain>
    </source>
</reference>
<dbReference type="InterPro" id="IPR030655">
    <property type="entry name" value="NifH/chlL_CS"/>
</dbReference>
<evidence type="ECO:0000256" key="5">
    <source>
        <dbReference type="ARBA" id="ARBA00012773"/>
    </source>
</evidence>
<evidence type="ECO:0000256" key="10">
    <source>
        <dbReference type="ARBA" id="ARBA00023014"/>
    </source>
</evidence>
<dbReference type="EC" id="1.18.6.1" evidence="5"/>
<dbReference type="PROSITE" id="PS00692">
    <property type="entry name" value="NIFH_FRXC_2"/>
    <property type="match status" value="1"/>
</dbReference>
<dbReference type="PROSITE" id="PS00746">
    <property type="entry name" value="NIFH_FRXC_1"/>
    <property type="match status" value="1"/>
</dbReference>
<evidence type="ECO:0000256" key="11">
    <source>
        <dbReference type="ARBA" id="ARBA00047967"/>
    </source>
</evidence>
<feature type="region of interest" description="Disordered" evidence="13">
    <location>
        <begin position="297"/>
        <end position="318"/>
    </location>
</feature>
<dbReference type="PRINTS" id="PR00091">
    <property type="entry name" value="NITROGNASEII"/>
</dbReference>
<evidence type="ECO:0000256" key="6">
    <source>
        <dbReference type="ARBA" id="ARBA00022723"/>
    </source>
</evidence>
<evidence type="ECO:0000256" key="13">
    <source>
        <dbReference type="SAM" id="MobiDB-lite"/>
    </source>
</evidence>
<dbReference type="Gene3D" id="3.40.50.300">
    <property type="entry name" value="P-loop containing nucleotide triphosphate hydrolases"/>
    <property type="match status" value="1"/>
</dbReference>
<proteinExistence type="inferred from homology"/>
<dbReference type="PROSITE" id="PS51026">
    <property type="entry name" value="NIFH_FRXC_3"/>
    <property type="match status" value="1"/>
</dbReference>
<dbReference type="Gene3D" id="3.40.50.1980">
    <property type="entry name" value="Nitrogenase molybdenum iron protein domain"/>
    <property type="match status" value="1"/>
</dbReference>
<keyword evidence="12" id="KW-0560">Oxidoreductase</keyword>
<comment type="function">
    <text evidence="2">The key enzymatic reactions in nitrogen fixation are catalyzed by the nitrogenase complex, which has 2 components: the iron protein and the molybdenum-iron protein.</text>
</comment>
<dbReference type="AlphaFoldDB" id="A0A6P1MG01"/>
<dbReference type="EMBL" id="CP047591">
    <property type="protein sequence ID" value="QHI73630.1"/>
    <property type="molecule type" value="Genomic_DNA"/>
</dbReference>
<accession>A0A6P1MG01</accession>
<dbReference type="KEGG" id="amic:Ami3637_15725"/>
<evidence type="ECO:0000256" key="7">
    <source>
        <dbReference type="ARBA" id="ARBA00022741"/>
    </source>
</evidence>
<evidence type="ECO:0000256" key="2">
    <source>
        <dbReference type="ARBA" id="ARBA00002234"/>
    </source>
</evidence>
<dbReference type="Pfam" id="PF00142">
    <property type="entry name" value="Fer4_NifH"/>
    <property type="match status" value="1"/>
</dbReference>
<dbReference type="PANTHER" id="PTHR42864:SF2">
    <property type="entry name" value="LIGHT-INDEPENDENT PROTOCHLOROPHYLLIDE REDUCTASE IRON-SULFUR ATP-BINDING PROTEIN"/>
    <property type="match status" value="1"/>
</dbReference>
<feature type="compositionally biased region" description="Polar residues" evidence="13">
    <location>
        <begin position="308"/>
        <end position="318"/>
    </location>
</feature>
<dbReference type="GO" id="GO:0016163">
    <property type="term" value="F:nitrogenase activity"/>
    <property type="evidence" value="ECO:0007669"/>
    <property type="project" value="UniProtKB-EC"/>
</dbReference>
<keyword evidence="6 12" id="KW-0479">Metal-binding</keyword>
<dbReference type="GO" id="GO:0005524">
    <property type="term" value="F:ATP binding"/>
    <property type="evidence" value="ECO:0007669"/>
    <property type="project" value="UniProtKB-KW"/>
</dbReference>
<evidence type="ECO:0000256" key="3">
    <source>
        <dbReference type="ARBA" id="ARBA00005504"/>
    </source>
</evidence>
<gene>
    <name evidence="15" type="ORF">Ami3637_15725</name>
</gene>
<dbReference type="Pfam" id="PF00148">
    <property type="entry name" value="Oxidored_nitro"/>
    <property type="match status" value="1"/>
</dbReference>
<dbReference type="SUPFAM" id="SSF53807">
    <property type="entry name" value="Helical backbone' metal receptor"/>
    <property type="match status" value="1"/>
</dbReference>
<dbReference type="PANTHER" id="PTHR42864">
    <property type="entry name" value="LIGHT-INDEPENDENT PROTOCHLOROPHYLLIDE REDUCTASE IRON-SULFUR ATP-BINDING PROTEIN"/>
    <property type="match status" value="1"/>
</dbReference>
<evidence type="ECO:0000256" key="12">
    <source>
        <dbReference type="RuleBase" id="RU003688"/>
    </source>
</evidence>
<comment type="similarity">
    <text evidence="3 12">Belongs to the NifH/BchL/ChlL family.</text>
</comment>
<comment type="cofactor">
    <cofactor evidence="1">
        <name>[4Fe-4S] cluster</name>
        <dbReference type="ChEBI" id="CHEBI:49883"/>
    </cofactor>
</comment>
<dbReference type="Proteomes" id="UP000463883">
    <property type="component" value="Chromosome"/>
</dbReference>
<keyword evidence="16" id="KW-1185">Reference proteome</keyword>
<protein>
    <recommendedName>
        <fullName evidence="5">nitrogenase</fullName>
        <ecNumber evidence="5">1.18.6.1</ecNumber>
    </recommendedName>
</protein>
<dbReference type="Gene3D" id="3.40.50.12380">
    <property type="entry name" value="Nitrogenase MoFe cofactor biosynthesis protein NifE, C-terminal"/>
    <property type="match status" value="1"/>
</dbReference>
<dbReference type="InterPro" id="IPR000392">
    <property type="entry name" value="NifH/frxC"/>
</dbReference>
<keyword evidence="7 12" id="KW-0547">Nucleotide-binding</keyword>
<sequence length="772" mass="86975">MEVLMKNEIAIYGKGGIGKSTLSANISAALADSGKRVLQIGCDPKHDSTRLLLNGRKITTILDYIKTTGALDYKKEDILFEGYGSVGCVEAGGPEPGVGCAGRGIITSFELLEQFRVKEEYEITLYDVLGDVVCGGFAVPIRREYADTIFLVTSGEYMAMYAANNILRGIKNYENGKYRVAGLLYNSRNIEDEDRKVYAFAAAVGLPVCAKIPRSNVFAQAERKNITVVELISRKMKLNKGADIQDEEQKIYDIFKSLSRNIIDGVPMYEANPLSDDELEAVIYQTVKADYKKPFSKCDSETKESENHQGITVNSENHQGITVNSENHSVKDEVTSLNRYLSKNVIRNEPLHGCAFNGAMTMSIHIRDAVILAHAPKNCAYLSYQSISSSGRRRLFERGALMPVSISPNFQCTDMNETDMIFGGMEKLTKKIKDINKQQPKAIIVISSCPAGIIGDDIDRVKDLADKDIPILTVKSDGNLSGDYLQGMLLCYTELATQIIDKSVKPEKKIVNIVFEKVVAKNTESNFQIIEEYLKQMNITVNCRFLCNTTFDKLKNFCKAELNLLAYKDYTGMILEKFFKEKYGCKFFDKQFPVGFSETAQWLKEISSVMGESDVARKIVEENTAVYKERIEKIKATLKGKRLMIITYNHSLDWILTAAIDAGIEIVKVCILNFSQDEGFRTQLNHSFLIEENYDNEKRESDIEKYNPDILLSNYESGKAYKNCITDTIPMCPDAGFFSGCSMVERWASLIKLNLQGEWKKDERLFKKYYTR</sequence>
<dbReference type="GO" id="GO:0046872">
    <property type="term" value="F:metal ion binding"/>
    <property type="evidence" value="ECO:0007669"/>
    <property type="project" value="UniProtKB-KW"/>
</dbReference>
<dbReference type="SUPFAM" id="SSF52540">
    <property type="entry name" value="P-loop containing nucleoside triphosphate hydrolases"/>
    <property type="match status" value="1"/>
</dbReference>
<dbReference type="CDD" id="cd02040">
    <property type="entry name" value="NifH"/>
    <property type="match status" value="1"/>
</dbReference>
<keyword evidence="8 12" id="KW-0067">ATP-binding</keyword>
<keyword evidence="12" id="KW-0004">4Fe-4S</keyword>
<dbReference type="InterPro" id="IPR000510">
    <property type="entry name" value="Nase/OxRdtase_comp1"/>
</dbReference>
<dbReference type="GO" id="GO:0051539">
    <property type="term" value="F:4 iron, 4 sulfur cluster binding"/>
    <property type="evidence" value="ECO:0007669"/>
    <property type="project" value="UniProtKB-KW"/>
</dbReference>
<evidence type="ECO:0000259" key="14">
    <source>
        <dbReference type="Pfam" id="PF00148"/>
    </source>
</evidence>
<organism evidence="15 16">
    <name type="scientific">Aminipila terrae</name>
    <dbReference type="NCBI Taxonomy" id="2697030"/>
    <lineage>
        <taxon>Bacteria</taxon>
        <taxon>Bacillati</taxon>
        <taxon>Bacillota</taxon>
        <taxon>Clostridia</taxon>
        <taxon>Peptostreptococcales</taxon>
        <taxon>Anaerovoracaceae</taxon>
        <taxon>Aminipila</taxon>
    </lineage>
</organism>
<evidence type="ECO:0000313" key="16">
    <source>
        <dbReference type="Proteomes" id="UP000463883"/>
    </source>
</evidence>
<evidence type="ECO:0000256" key="4">
    <source>
        <dbReference type="ARBA" id="ARBA00011738"/>
    </source>
</evidence>
<feature type="domain" description="Nitrogenase/oxidoreductase component 1" evidence="14">
    <location>
        <begin position="354"/>
        <end position="751"/>
    </location>
</feature>
<keyword evidence="10 12" id="KW-0411">Iron-sulfur</keyword>
<evidence type="ECO:0000313" key="15">
    <source>
        <dbReference type="EMBL" id="QHI73630.1"/>
    </source>
</evidence>
<comment type="subunit">
    <text evidence="4">Homodimer.</text>
</comment>
<evidence type="ECO:0000256" key="9">
    <source>
        <dbReference type="ARBA" id="ARBA00023004"/>
    </source>
</evidence>
<name>A0A6P1MG01_9FIRM</name>
<comment type="catalytic activity">
    <reaction evidence="11">
        <text>N2 + 8 reduced [2Fe-2S]-[ferredoxin] + 16 ATP + 16 H2O = H2 + 8 oxidized [2Fe-2S]-[ferredoxin] + 2 NH4(+) + 16 ADP + 16 phosphate + 6 H(+)</text>
        <dbReference type="Rhea" id="RHEA:21448"/>
        <dbReference type="Rhea" id="RHEA-COMP:10000"/>
        <dbReference type="Rhea" id="RHEA-COMP:10001"/>
        <dbReference type="ChEBI" id="CHEBI:15377"/>
        <dbReference type="ChEBI" id="CHEBI:15378"/>
        <dbReference type="ChEBI" id="CHEBI:17997"/>
        <dbReference type="ChEBI" id="CHEBI:18276"/>
        <dbReference type="ChEBI" id="CHEBI:28938"/>
        <dbReference type="ChEBI" id="CHEBI:30616"/>
        <dbReference type="ChEBI" id="CHEBI:33737"/>
        <dbReference type="ChEBI" id="CHEBI:33738"/>
        <dbReference type="ChEBI" id="CHEBI:43474"/>
        <dbReference type="ChEBI" id="CHEBI:456216"/>
        <dbReference type="EC" id="1.18.6.1"/>
    </reaction>
</comment>